<feature type="domain" description="DUF1592" evidence="4">
    <location>
        <begin position="82"/>
        <end position="201"/>
    </location>
</feature>
<feature type="region of interest" description="Disordered" evidence="1">
    <location>
        <begin position="38"/>
        <end position="69"/>
    </location>
</feature>
<keyword evidence="2" id="KW-0732">Signal</keyword>
<feature type="signal peptide" evidence="2">
    <location>
        <begin position="1"/>
        <end position="26"/>
    </location>
</feature>
<accession>A0A150SNK1</accession>
<dbReference type="InterPro" id="IPR013042">
    <property type="entry name" value="DUF1592"/>
</dbReference>
<dbReference type="PROSITE" id="PS51257">
    <property type="entry name" value="PROKAR_LIPOPROTEIN"/>
    <property type="match status" value="1"/>
</dbReference>
<sequence length="423" mass="44941">MHRGRVAALRLGAAAALLAASAGGLAACGSSPDDAAPIDGKSGFGGSGGAGGQDGAGGAGAGGVDVVPPELPDIPPATPDVIAPRLTRFLWNDAALAGEISGRLSAPVEAQAVQALAREMLQDPRARGGVGRFFGWWLRSKLLRDFTPEGEPVDDPLLASMREEVAAYGSAVVLDEDGALDTLMFAPYTFVDARLAEHYGMTGVEGEEPTRVPYNSPNRMGLFTSASIMRTFRSAFPITWPVKRGWLVRSALLCTELPDGSPPEELELDRSIREQLIEATAPDTCRPCHSQLNPPGFAFLRFDSMGRELASDNGEPFDTSGWVTGVPGEPRYSDVRELLEILKELPEVHRCIAQMALHYATDPLSPPNERVPAAVAPRIVALSTAFARSGSSLRELIIEVVGTAEFLGEPEITWGEPDPNPLP</sequence>
<reference evidence="5 6" key="1">
    <citation type="submission" date="2014-02" db="EMBL/GenBank/DDBJ databases">
        <title>The small core and large imbalanced accessory genome model reveals a collaborative survival strategy of Sorangium cellulosum strains in nature.</title>
        <authorList>
            <person name="Han K."/>
            <person name="Peng R."/>
            <person name="Blom J."/>
            <person name="Li Y.-Z."/>
        </authorList>
    </citation>
    <scope>NUCLEOTIDE SEQUENCE [LARGE SCALE GENOMIC DNA]</scope>
    <source>
        <strain evidence="5 6">So0011-07</strain>
    </source>
</reference>
<evidence type="ECO:0000256" key="1">
    <source>
        <dbReference type="SAM" id="MobiDB-lite"/>
    </source>
</evidence>
<feature type="domain" description="DUF1588" evidence="3">
    <location>
        <begin position="219"/>
        <end position="307"/>
    </location>
</feature>
<dbReference type="InterPro" id="IPR013039">
    <property type="entry name" value="DUF1588"/>
</dbReference>
<proteinExistence type="predicted"/>
<feature type="compositionally biased region" description="Gly residues" evidence="1">
    <location>
        <begin position="42"/>
        <end position="63"/>
    </location>
</feature>
<gene>
    <name evidence="5" type="ORF">BE17_31975</name>
</gene>
<comment type="caution">
    <text evidence="5">The sequence shown here is derived from an EMBL/GenBank/DDBJ whole genome shotgun (WGS) entry which is preliminary data.</text>
</comment>
<dbReference type="Pfam" id="PF07631">
    <property type="entry name" value="PSD4"/>
    <property type="match status" value="1"/>
</dbReference>
<evidence type="ECO:0000259" key="4">
    <source>
        <dbReference type="Pfam" id="PF07631"/>
    </source>
</evidence>
<evidence type="ECO:0000256" key="2">
    <source>
        <dbReference type="SAM" id="SignalP"/>
    </source>
</evidence>
<dbReference type="Pfam" id="PF07627">
    <property type="entry name" value="PSCyt3"/>
    <property type="match status" value="1"/>
</dbReference>
<dbReference type="Proteomes" id="UP000075635">
    <property type="component" value="Unassembled WGS sequence"/>
</dbReference>
<evidence type="ECO:0008006" key="7">
    <source>
        <dbReference type="Google" id="ProtNLM"/>
    </source>
</evidence>
<dbReference type="AlphaFoldDB" id="A0A150SNK1"/>
<protein>
    <recommendedName>
        <fullName evidence="7">Secreted protein</fullName>
    </recommendedName>
</protein>
<dbReference type="EMBL" id="JEMB01000776">
    <property type="protein sequence ID" value="KYF93940.1"/>
    <property type="molecule type" value="Genomic_DNA"/>
</dbReference>
<organism evidence="5 6">
    <name type="scientific">Sorangium cellulosum</name>
    <name type="common">Polyangium cellulosum</name>
    <dbReference type="NCBI Taxonomy" id="56"/>
    <lineage>
        <taxon>Bacteria</taxon>
        <taxon>Pseudomonadati</taxon>
        <taxon>Myxococcota</taxon>
        <taxon>Polyangia</taxon>
        <taxon>Polyangiales</taxon>
        <taxon>Polyangiaceae</taxon>
        <taxon>Sorangium</taxon>
    </lineage>
</organism>
<evidence type="ECO:0000313" key="5">
    <source>
        <dbReference type="EMBL" id="KYF93940.1"/>
    </source>
</evidence>
<evidence type="ECO:0000259" key="3">
    <source>
        <dbReference type="Pfam" id="PF07627"/>
    </source>
</evidence>
<name>A0A150SNK1_SORCE</name>
<feature type="chain" id="PRO_5007569068" description="Secreted protein" evidence="2">
    <location>
        <begin position="27"/>
        <end position="423"/>
    </location>
</feature>
<evidence type="ECO:0000313" key="6">
    <source>
        <dbReference type="Proteomes" id="UP000075635"/>
    </source>
</evidence>